<evidence type="ECO:0000313" key="7">
    <source>
        <dbReference type="Proteomes" id="UP000694853"/>
    </source>
</evidence>
<evidence type="ECO:0000256" key="5">
    <source>
        <dbReference type="ARBA" id="ARBA00023136"/>
    </source>
</evidence>
<dbReference type="GO" id="GO:0016020">
    <property type="term" value="C:membrane"/>
    <property type="evidence" value="ECO:0007669"/>
    <property type="project" value="UniProtKB-SubCell"/>
</dbReference>
<proteinExistence type="inferred from homology"/>
<dbReference type="OrthoDB" id="1928191at2759"/>
<keyword evidence="3 6" id="KW-0812">Transmembrane</keyword>
<evidence type="ECO:0000256" key="1">
    <source>
        <dbReference type="ARBA" id="ARBA00004141"/>
    </source>
</evidence>
<dbReference type="PANTHER" id="PTHR31621">
    <property type="entry name" value="PROTEIN DMP3"/>
    <property type="match status" value="1"/>
</dbReference>
<feature type="transmembrane region" description="Helical" evidence="6">
    <location>
        <begin position="104"/>
        <end position="125"/>
    </location>
</feature>
<dbReference type="PANTHER" id="PTHR31621:SF66">
    <property type="entry name" value="PROTEIN DMP2"/>
    <property type="match status" value="1"/>
</dbReference>
<keyword evidence="7" id="KW-1185">Reference proteome</keyword>
<dbReference type="GO" id="GO:0010256">
    <property type="term" value="P:endomembrane system organization"/>
    <property type="evidence" value="ECO:0007669"/>
    <property type="project" value="TreeGrafter"/>
</dbReference>
<dbReference type="RefSeq" id="XP_027339497.1">
    <property type="nucleotide sequence ID" value="XM_027483696.1"/>
</dbReference>
<evidence type="ECO:0000313" key="8">
    <source>
        <dbReference type="RefSeq" id="XP_027339497.1"/>
    </source>
</evidence>
<organism evidence="7 8">
    <name type="scientific">Abrus precatorius</name>
    <name type="common">Indian licorice</name>
    <name type="synonym">Glycine abrus</name>
    <dbReference type="NCBI Taxonomy" id="3816"/>
    <lineage>
        <taxon>Eukaryota</taxon>
        <taxon>Viridiplantae</taxon>
        <taxon>Streptophyta</taxon>
        <taxon>Embryophyta</taxon>
        <taxon>Tracheophyta</taxon>
        <taxon>Spermatophyta</taxon>
        <taxon>Magnoliopsida</taxon>
        <taxon>eudicotyledons</taxon>
        <taxon>Gunneridae</taxon>
        <taxon>Pentapetalae</taxon>
        <taxon>rosids</taxon>
        <taxon>fabids</taxon>
        <taxon>Fabales</taxon>
        <taxon>Fabaceae</taxon>
        <taxon>Papilionoideae</taxon>
        <taxon>50 kb inversion clade</taxon>
        <taxon>NPAAA clade</taxon>
        <taxon>indigoferoid/millettioid clade</taxon>
        <taxon>Abreae</taxon>
        <taxon>Abrus</taxon>
    </lineage>
</organism>
<evidence type="ECO:0000256" key="2">
    <source>
        <dbReference type="ARBA" id="ARBA00008707"/>
    </source>
</evidence>
<evidence type="ECO:0000256" key="6">
    <source>
        <dbReference type="SAM" id="Phobius"/>
    </source>
</evidence>
<dbReference type="Pfam" id="PF05078">
    <property type="entry name" value="DUF679"/>
    <property type="match status" value="1"/>
</dbReference>
<name>A0A8B8K6U7_ABRPR</name>
<evidence type="ECO:0000256" key="3">
    <source>
        <dbReference type="ARBA" id="ARBA00022692"/>
    </source>
</evidence>
<dbReference type="GeneID" id="113853196"/>
<dbReference type="Proteomes" id="UP000694853">
    <property type="component" value="Unplaced"/>
</dbReference>
<dbReference type="AlphaFoldDB" id="A0A8B8K6U7"/>
<reference evidence="7" key="1">
    <citation type="journal article" date="2019" name="Toxins">
        <title>Detection of Abrin-Like and Prepropulchellin-Like Toxin Genes and Transcripts Using Whole Genome Sequencing and Full-Length Transcript Sequencing of Abrus precatorius.</title>
        <authorList>
            <person name="Hovde B.T."/>
            <person name="Daligault H.E."/>
            <person name="Hanschen E.R."/>
            <person name="Kunde Y.A."/>
            <person name="Johnson M.B."/>
            <person name="Starkenburg S.R."/>
            <person name="Johnson S.L."/>
        </authorList>
    </citation>
    <scope>NUCLEOTIDE SEQUENCE [LARGE SCALE GENOMIC DNA]</scope>
</reference>
<sequence>MTGETFSAVRSLTIKLLPPITLFLFQLLIPVVTNNGHCTNLNKYLTAALLVICVFGCVFAFFTDSYISPDGERHYAVVTAKGLWPSPASESVDSSVYRLRFGDLIHASLGLMVFAVGLLGTNTVRCFFPGFDSDDKILLQVLPPVFGAIASVVLLVFPNYRHH</sequence>
<dbReference type="GO" id="GO:0005737">
    <property type="term" value="C:cytoplasm"/>
    <property type="evidence" value="ECO:0007669"/>
    <property type="project" value="UniProtKB-ARBA"/>
</dbReference>
<evidence type="ECO:0000256" key="4">
    <source>
        <dbReference type="ARBA" id="ARBA00022989"/>
    </source>
</evidence>
<keyword evidence="5 6" id="KW-0472">Membrane</keyword>
<gene>
    <name evidence="8" type="primary">LOC113853196</name>
</gene>
<comment type="subcellular location">
    <subcellularLocation>
        <location evidence="1">Membrane</location>
        <topology evidence="1">Multi-pass membrane protein</topology>
    </subcellularLocation>
</comment>
<feature type="transmembrane region" description="Helical" evidence="6">
    <location>
        <begin position="137"/>
        <end position="157"/>
    </location>
</feature>
<reference evidence="8" key="2">
    <citation type="submission" date="2025-08" db="UniProtKB">
        <authorList>
            <consortium name="RefSeq"/>
        </authorList>
    </citation>
    <scope>IDENTIFICATION</scope>
    <source>
        <tissue evidence="8">Young leaves</tissue>
    </source>
</reference>
<protein>
    <submittedName>
        <fullName evidence="8">Protein DMP2-like</fullName>
    </submittedName>
</protein>
<dbReference type="KEGG" id="aprc:113853196"/>
<dbReference type="InterPro" id="IPR007770">
    <property type="entry name" value="DMP"/>
</dbReference>
<accession>A0A8B8K6U7</accession>
<feature type="transmembrane region" description="Helical" evidence="6">
    <location>
        <begin position="44"/>
        <end position="63"/>
    </location>
</feature>
<comment type="similarity">
    <text evidence="2">Belongs to the plant DMP1 protein family.</text>
</comment>
<keyword evidence="4 6" id="KW-1133">Transmembrane helix</keyword>
<feature type="transmembrane region" description="Helical" evidence="6">
    <location>
        <begin position="12"/>
        <end position="32"/>
    </location>
</feature>